<dbReference type="InterPro" id="IPR050579">
    <property type="entry name" value="PMP-22/EMP/MP20-like"/>
</dbReference>
<dbReference type="KEGG" id="spu:100889994"/>
<dbReference type="GO" id="GO:0016020">
    <property type="term" value="C:membrane"/>
    <property type="evidence" value="ECO:0007669"/>
    <property type="project" value="UniProtKB-SubCell"/>
</dbReference>
<feature type="transmembrane region" description="Helical" evidence="5">
    <location>
        <begin position="45"/>
        <end position="68"/>
    </location>
</feature>
<evidence type="ECO:0000313" key="7">
    <source>
        <dbReference type="Proteomes" id="UP000007110"/>
    </source>
</evidence>
<proteinExistence type="predicted"/>
<name>A0A7M7NSC9_STRPU</name>
<dbReference type="PANTHER" id="PTHR10671">
    <property type="entry name" value="EPITHELIAL MEMBRANE PROTEIN-RELATED"/>
    <property type="match status" value="1"/>
</dbReference>
<evidence type="ECO:0000313" key="6">
    <source>
        <dbReference type="EnsemblMetazoa" id="XP_030839994"/>
    </source>
</evidence>
<keyword evidence="4 5" id="KW-0472">Membrane</keyword>
<dbReference type="InterPro" id="IPR004031">
    <property type="entry name" value="PMP22/EMP/MP20/Claudin"/>
</dbReference>
<dbReference type="EnsemblMetazoa" id="XM_030984134">
    <property type="protein sequence ID" value="XP_030839994"/>
    <property type="gene ID" value="LOC100889994"/>
</dbReference>
<feature type="transmembrane region" description="Helical" evidence="5">
    <location>
        <begin position="12"/>
        <end position="38"/>
    </location>
</feature>
<dbReference type="AlphaFoldDB" id="A0A7M7NSC9"/>
<comment type="subcellular location">
    <subcellularLocation>
        <location evidence="1">Membrane</location>
        <topology evidence="1">Multi-pass membrane protein</topology>
    </subcellularLocation>
</comment>
<dbReference type="PROSITE" id="PS51257">
    <property type="entry name" value="PROKAR_LIPOPROTEIN"/>
    <property type="match status" value="1"/>
</dbReference>
<reference evidence="7" key="1">
    <citation type="submission" date="2015-02" db="EMBL/GenBank/DDBJ databases">
        <title>Genome sequencing for Strongylocentrotus purpuratus.</title>
        <authorList>
            <person name="Murali S."/>
            <person name="Liu Y."/>
            <person name="Vee V."/>
            <person name="English A."/>
            <person name="Wang M."/>
            <person name="Skinner E."/>
            <person name="Han Y."/>
            <person name="Muzny D.M."/>
            <person name="Worley K.C."/>
            <person name="Gibbs R.A."/>
        </authorList>
    </citation>
    <scope>NUCLEOTIDE SEQUENCE</scope>
</reference>
<dbReference type="Proteomes" id="UP000007110">
    <property type="component" value="Unassembled WGS sequence"/>
</dbReference>
<dbReference type="GeneID" id="100889994"/>
<evidence type="ECO:0000256" key="4">
    <source>
        <dbReference type="ARBA" id="ARBA00023136"/>
    </source>
</evidence>
<keyword evidence="7" id="KW-1185">Reference proteome</keyword>
<evidence type="ECO:0000256" key="1">
    <source>
        <dbReference type="ARBA" id="ARBA00004141"/>
    </source>
</evidence>
<keyword evidence="3 5" id="KW-1133">Transmembrane helix</keyword>
<feature type="transmembrane region" description="Helical" evidence="5">
    <location>
        <begin position="96"/>
        <end position="121"/>
    </location>
</feature>
<keyword evidence="2 5" id="KW-0812">Transmembrane</keyword>
<dbReference type="Pfam" id="PF13903">
    <property type="entry name" value="Claudin_2"/>
    <property type="match status" value="1"/>
</dbReference>
<accession>A0A7M7NSC9</accession>
<evidence type="ECO:0000256" key="3">
    <source>
        <dbReference type="ARBA" id="ARBA00022989"/>
    </source>
</evidence>
<dbReference type="OrthoDB" id="10001768at2759"/>
<dbReference type="RefSeq" id="XP_030839994.1">
    <property type="nucleotide sequence ID" value="XM_030984134.1"/>
</dbReference>
<dbReference type="PANTHER" id="PTHR10671:SF108">
    <property type="entry name" value="CLAUDIN FAMILY PROTEIN-RELATED"/>
    <property type="match status" value="1"/>
</dbReference>
<dbReference type="InParanoid" id="A0A7M7NSC9"/>
<reference evidence="6" key="2">
    <citation type="submission" date="2021-01" db="UniProtKB">
        <authorList>
            <consortium name="EnsemblMetazoa"/>
        </authorList>
    </citation>
    <scope>IDENTIFICATION</scope>
</reference>
<sequence length="153" mass="17001">MLMSLRDDDHITFFQSLGAFEVISTAATFTGCTVAMIAMLHQQPLAMLVAGFTMLFSGLFMLVGHLMMLTAHQETGDMDNVSLVGTLFKDATSSNYGWSFVVAWISFVLCVTAGITDFLVYRNFRKITDELHNTPSRVKYMQRQTPVSIGPTI</sequence>
<protein>
    <submittedName>
        <fullName evidence="6">Uncharacterized protein</fullName>
    </submittedName>
</protein>
<organism evidence="6 7">
    <name type="scientific">Strongylocentrotus purpuratus</name>
    <name type="common">Purple sea urchin</name>
    <dbReference type="NCBI Taxonomy" id="7668"/>
    <lineage>
        <taxon>Eukaryota</taxon>
        <taxon>Metazoa</taxon>
        <taxon>Echinodermata</taxon>
        <taxon>Eleutherozoa</taxon>
        <taxon>Echinozoa</taxon>
        <taxon>Echinoidea</taxon>
        <taxon>Euechinoidea</taxon>
        <taxon>Echinacea</taxon>
        <taxon>Camarodonta</taxon>
        <taxon>Echinidea</taxon>
        <taxon>Strongylocentrotidae</taxon>
        <taxon>Strongylocentrotus</taxon>
    </lineage>
</organism>
<dbReference type="Gene3D" id="1.20.140.150">
    <property type="match status" value="1"/>
</dbReference>
<dbReference type="OMA" id="ITDELHN"/>
<evidence type="ECO:0000256" key="5">
    <source>
        <dbReference type="SAM" id="Phobius"/>
    </source>
</evidence>
<evidence type="ECO:0000256" key="2">
    <source>
        <dbReference type="ARBA" id="ARBA00022692"/>
    </source>
</evidence>